<keyword evidence="2" id="KW-0560">Oxidoreductase</keyword>
<dbReference type="PRINTS" id="PR00080">
    <property type="entry name" value="SDRFAMILY"/>
</dbReference>
<dbReference type="OrthoDB" id="5173603at2"/>
<dbReference type="InterPro" id="IPR020904">
    <property type="entry name" value="Sc_DH/Rdtase_CS"/>
</dbReference>
<proteinExistence type="inferred from homology"/>
<keyword evidence="3" id="KW-0520">NAD</keyword>
<comment type="similarity">
    <text evidence="1 4">Belongs to the short-chain dehydrogenases/reductases (SDR) family.</text>
</comment>
<dbReference type="PRINTS" id="PR00081">
    <property type="entry name" value="GDHRDH"/>
</dbReference>
<dbReference type="InterPro" id="IPR023985">
    <property type="entry name" value="SDR_subfam_1"/>
</dbReference>
<dbReference type="PANTHER" id="PTHR24321:SF8">
    <property type="entry name" value="ESTRADIOL 17-BETA-DEHYDROGENASE 8-RELATED"/>
    <property type="match status" value="1"/>
</dbReference>
<reference evidence="6" key="1">
    <citation type="submission" date="2016-10" db="EMBL/GenBank/DDBJ databases">
        <authorList>
            <person name="Varghese N."/>
            <person name="Submissions S."/>
        </authorList>
    </citation>
    <scope>NUCLEOTIDE SEQUENCE [LARGE SCALE GENOMIC DNA]</scope>
    <source>
        <strain evidence="6">DSM 46136</strain>
    </source>
</reference>
<evidence type="ECO:0000256" key="4">
    <source>
        <dbReference type="RuleBase" id="RU000363"/>
    </source>
</evidence>
<dbReference type="EMBL" id="FPBA01000039">
    <property type="protein sequence ID" value="SFU08062.1"/>
    <property type="molecule type" value="Genomic_DNA"/>
</dbReference>
<dbReference type="PROSITE" id="PS00061">
    <property type="entry name" value="ADH_SHORT"/>
    <property type="match status" value="1"/>
</dbReference>
<dbReference type="PANTHER" id="PTHR24321">
    <property type="entry name" value="DEHYDROGENASES, SHORT CHAIN"/>
    <property type="match status" value="1"/>
</dbReference>
<organism evidence="5 6">
    <name type="scientific">Geodermatophilus amargosae</name>
    <dbReference type="NCBI Taxonomy" id="1296565"/>
    <lineage>
        <taxon>Bacteria</taxon>
        <taxon>Bacillati</taxon>
        <taxon>Actinomycetota</taxon>
        <taxon>Actinomycetes</taxon>
        <taxon>Geodermatophilales</taxon>
        <taxon>Geodermatophilaceae</taxon>
        <taxon>Geodermatophilus</taxon>
    </lineage>
</organism>
<dbReference type="Pfam" id="PF00106">
    <property type="entry name" value="adh_short"/>
    <property type="match status" value="1"/>
</dbReference>
<evidence type="ECO:0000256" key="2">
    <source>
        <dbReference type="ARBA" id="ARBA00023002"/>
    </source>
</evidence>
<evidence type="ECO:0000256" key="3">
    <source>
        <dbReference type="ARBA" id="ARBA00023027"/>
    </source>
</evidence>
<dbReference type="SUPFAM" id="SSF51735">
    <property type="entry name" value="NAD(P)-binding Rossmann-fold domains"/>
    <property type="match status" value="1"/>
</dbReference>
<dbReference type="Gene3D" id="3.40.50.720">
    <property type="entry name" value="NAD(P)-binding Rossmann-like Domain"/>
    <property type="match status" value="1"/>
</dbReference>
<name>A0A1I7D8P2_9ACTN</name>
<dbReference type="RefSeq" id="WP_093584843.1">
    <property type="nucleotide sequence ID" value="NZ_FPBA01000039.1"/>
</dbReference>
<dbReference type="AlphaFoldDB" id="A0A1I7D8P2"/>
<dbReference type="NCBIfam" id="TIGR03971">
    <property type="entry name" value="SDR_subfam_1"/>
    <property type="match status" value="1"/>
</dbReference>
<dbReference type="GO" id="GO:0016491">
    <property type="term" value="F:oxidoreductase activity"/>
    <property type="evidence" value="ECO:0007669"/>
    <property type="project" value="UniProtKB-KW"/>
</dbReference>
<dbReference type="InterPro" id="IPR036291">
    <property type="entry name" value="NAD(P)-bd_dom_sf"/>
</dbReference>
<dbReference type="InterPro" id="IPR002347">
    <property type="entry name" value="SDR_fam"/>
</dbReference>
<protein>
    <submittedName>
        <fullName evidence="5">SDR family mycofactocin-dependent oxidoreductase</fullName>
    </submittedName>
</protein>
<keyword evidence="6" id="KW-1185">Reference proteome</keyword>
<sequence length="275" mass="29354">MGRLEGKVAFITGAARGQGRSHAVRLAQEGADVIAVDVCKQVETVPYPTATPDDLAETVRQVEALDRRIVATEVDVRDLAGLTRAVDDGVAQLGRLDIVLANAGISTPASTLEMDEETWQTMIDVNLTGVWKTIRASVPHILAGGRGGSVVITSSLAAIYANPHTAHYSAAKAGLVMLAKIMAKELAPERIRVNTIHPTTVATDMILNEPTYRLFRPDLENPTRADFEEAALTLNKLPVPAIEAVDISNAVLYLVSEDGRYVTGTTHVVDAGGQL</sequence>
<gene>
    <name evidence="5" type="ORF">SAMN05660657_05479</name>
</gene>
<accession>A0A1I7D8P2</accession>
<evidence type="ECO:0000256" key="1">
    <source>
        <dbReference type="ARBA" id="ARBA00006484"/>
    </source>
</evidence>
<dbReference type="Proteomes" id="UP000199546">
    <property type="component" value="Unassembled WGS sequence"/>
</dbReference>
<dbReference type="CDD" id="cd05233">
    <property type="entry name" value="SDR_c"/>
    <property type="match status" value="1"/>
</dbReference>
<evidence type="ECO:0000313" key="5">
    <source>
        <dbReference type="EMBL" id="SFU08062.1"/>
    </source>
</evidence>
<dbReference type="STRING" id="1296565.SAMN05660657_05479"/>
<dbReference type="NCBIfam" id="NF009467">
    <property type="entry name" value="PRK12826.1-3"/>
    <property type="match status" value="1"/>
</dbReference>
<evidence type="ECO:0000313" key="6">
    <source>
        <dbReference type="Proteomes" id="UP000199546"/>
    </source>
</evidence>
<dbReference type="FunFam" id="3.40.50.720:FF:000084">
    <property type="entry name" value="Short-chain dehydrogenase reductase"/>
    <property type="match status" value="1"/>
</dbReference>